<keyword evidence="1" id="KW-1133">Transmembrane helix</keyword>
<sequence length="169" mass="18229">MKVLTYKSGYSLVEMLIYVSILSVISFLMVSTVLSFIGSYRQLVALRIVEHSGIDAMEKMTRDIRAGTTIDTVNSTFGTNPGVLTLITTANNVSTTTKFYLQNGIVKVDINGSYFGPITSSTASTTSIVFTKLNSSISNAVKIDMTVSATVGTTSRTKTYHSTVILKGQ</sequence>
<proteinExistence type="predicted"/>
<comment type="caution">
    <text evidence="2">The sequence shown here is derived from an EMBL/GenBank/DDBJ whole genome shotgun (WGS) entry which is preliminary data.</text>
</comment>
<dbReference type="AlphaFoldDB" id="A0A1G2T743"/>
<dbReference type="EMBL" id="MHVL01000027">
    <property type="protein sequence ID" value="OHA93097.1"/>
    <property type="molecule type" value="Genomic_DNA"/>
</dbReference>
<gene>
    <name evidence="2" type="ORF">A2W58_03420</name>
</gene>
<evidence type="ECO:0008006" key="4">
    <source>
        <dbReference type="Google" id="ProtNLM"/>
    </source>
</evidence>
<keyword evidence="1" id="KW-0812">Transmembrane</keyword>
<evidence type="ECO:0000313" key="2">
    <source>
        <dbReference type="EMBL" id="OHA93097.1"/>
    </source>
</evidence>
<protein>
    <recommendedName>
        <fullName evidence="4">Prepilin-type N-terminal cleavage/methylation domain-containing protein</fullName>
    </recommendedName>
</protein>
<dbReference type="Proteomes" id="UP000179264">
    <property type="component" value="Unassembled WGS sequence"/>
</dbReference>
<accession>A0A1G2T743</accession>
<evidence type="ECO:0000313" key="3">
    <source>
        <dbReference type="Proteomes" id="UP000179264"/>
    </source>
</evidence>
<evidence type="ECO:0000256" key="1">
    <source>
        <dbReference type="SAM" id="Phobius"/>
    </source>
</evidence>
<feature type="transmembrane region" description="Helical" evidence="1">
    <location>
        <begin position="15"/>
        <end position="37"/>
    </location>
</feature>
<keyword evidence="1" id="KW-0472">Membrane</keyword>
<name>A0A1G2T743_9BACT</name>
<reference evidence="2 3" key="1">
    <citation type="journal article" date="2016" name="Nat. Commun.">
        <title>Thousands of microbial genomes shed light on interconnected biogeochemical processes in an aquifer system.</title>
        <authorList>
            <person name="Anantharaman K."/>
            <person name="Brown C.T."/>
            <person name="Hug L.A."/>
            <person name="Sharon I."/>
            <person name="Castelle C.J."/>
            <person name="Probst A.J."/>
            <person name="Thomas B.C."/>
            <person name="Singh A."/>
            <person name="Wilkins M.J."/>
            <person name="Karaoz U."/>
            <person name="Brodie E.L."/>
            <person name="Williams K.H."/>
            <person name="Hubbard S.S."/>
            <person name="Banfield J.F."/>
        </authorList>
    </citation>
    <scope>NUCLEOTIDE SEQUENCE [LARGE SCALE GENOMIC DNA]</scope>
</reference>
<organism evidence="2 3">
    <name type="scientific">Candidatus Zambryskibacteria bacterium RIFCSPHIGHO2_02_38_10.5</name>
    <dbReference type="NCBI Taxonomy" id="1802742"/>
    <lineage>
        <taxon>Bacteria</taxon>
        <taxon>Candidatus Zambryskiibacteriota</taxon>
    </lineage>
</organism>